<proteinExistence type="predicted"/>
<evidence type="ECO:0008006" key="3">
    <source>
        <dbReference type="Google" id="ProtNLM"/>
    </source>
</evidence>
<organism evidence="1 2">
    <name type="scientific">Phycicoccus avicenniae</name>
    <dbReference type="NCBI Taxonomy" id="2828860"/>
    <lineage>
        <taxon>Bacteria</taxon>
        <taxon>Bacillati</taxon>
        <taxon>Actinomycetota</taxon>
        <taxon>Actinomycetes</taxon>
        <taxon>Micrococcales</taxon>
        <taxon>Intrasporangiaceae</taxon>
        <taxon>Phycicoccus</taxon>
    </lineage>
</organism>
<reference evidence="1" key="1">
    <citation type="submission" date="2021-04" db="EMBL/GenBank/DDBJ databases">
        <title>Phycicoccus avicenniae sp. nov., a novel endophytic actinomycetes isolated from branch of Avicennia mariana.</title>
        <authorList>
            <person name="Tuo L."/>
        </authorList>
    </citation>
    <scope>NUCLEOTIDE SEQUENCE</scope>
    <source>
        <strain evidence="1">BSK3Z-2</strain>
    </source>
</reference>
<keyword evidence="2" id="KW-1185">Reference proteome</keyword>
<evidence type="ECO:0000313" key="2">
    <source>
        <dbReference type="Proteomes" id="UP000677016"/>
    </source>
</evidence>
<dbReference type="EMBL" id="JAGSNF010000004">
    <property type="protein sequence ID" value="MBR7742727.1"/>
    <property type="molecule type" value="Genomic_DNA"/>
</dbReference>
<sequence>MDLDGFGRAATSLDGVRRRTVDGRARWTYDGRLVARALDADHVVVRVPFEVRDELCTRAPTVFDVPRRFRKHMMVVADLVAGDDEAVEDALEAAWSFQRSQSDT</sequence>
<name>A0A941D922_9MICO</name>
<evidence type="ECO:0000313" key="1">
    <source>
        <dbReference type="EMBL" id="MBR7742727.1"/>
    </source>
</evidence>
<dbReference type="AlphaFoldDB" id="A0A941D922"/>
<accession>A0A941D922</accession>
<protein>
    <recommendedName>
        <fullName evidence="3">MmcQ/YjbR family DNA-binding protein</fullName>
    </recommendedName>
</protein>
<dbReference type="RefSeq" id="WP_211601875.1">
    <property type="nucleotide sequence ID" value="NZ_JAGSNF010000004.1"/>
</dbReference>
<dbReference type="Proteomes" id="UP000677016">
    <property type="component" value="Unassembled WGS sequence"/>
</dbReference>
<comment type="caution">
    <text evidence="1">The sequence shown here is derived from an EMBL/GenBank/DDBJ whole genome shotgun (WGS) entry which is preliminary data.</text>
</comment>
<gene>
    <name evidence="1" type="ORF">KC207_05415</name>
</gene>